<dbReference type="Pfam" id="PF13145">
    <property type="entry name" value="Rotamase_2"/>
    <property type="match status" value="1"/>
</dbReference>
<evidence type="ECO:0000313" key="2">
    <source>
        <dbReference type="EMBL" id="GMG83522.1"/>
    </source>
</evidence>
<keyword evidence="2" id="KW-0413">Isomerase</keyword>
<keyword evidence="3" id="KW-1185">Reference proteome</keyword>
<protein>
    <submittedName>
        <fullName evidence="2">Peptidylprolyl isomerase</fullName>
    </submittedName>
</protein>
<name>A0ABQ6LJT6_9RHOB</name>
<sequence length="286" mass="29892">MTDREAEMTALLREPALHFLALGLLVFLGYGAVGGGGAAPEDTAAGQIVVTAAETERLAAGFTQTWRRAPEPAELEALVAGHVREAVLVREARALGLDAGDPVIRQRLRQKMEFLLEAQAGGAEPGPGELEAFHAAHGERFSRPPRLTFTQVYLGEAPAEAEVAAARAGLDAGTDPGSLGRRTMLPARFGPAPPAAIDTVFGPGMFAAVEALPQGTWAGPVRSGFGLHLVRVDAHEPPVLPPFGEIAAAVRAAWEAETRRAATEALIEALVARYEIVRPGGEAGAP</sequence>
<comment type="caution">
    <text evidence="2">The sequence shown here is derived from an EMBL/GenBank/DDBJ whole genome shotgun (WGS) entry which is preliminary data.</text>
</comment>
<dbReference type="Proteomes" id="UP001239909">
    <property type="component" value="Unassembled WGS sequence"/>
</dbReference>
<proteinExistence type="predicted"/>
<dbReference type="InterPro" id="IPR000297">
    <property type="entry name" value="PPIase_PpiC"/>
</dbReference>
<gene>
    <name evidence="2" type="ORF">LNKW23_27350</name>
</gene>
<accession>A0ABQ6LJT6</accession>
<dbReference type="GO" id="GO:0016853">
    <property type="term" value="F:isomerase activity"/>
    <property type="evidence" value="ECO:0007669"/>
    <property type="project" value="UniProtKB-KW"/>
</dbReference>
<feature type="domain" description="PpiC" evidence="1">
    <location>
        <begin position="127"/>
        <end position="246"/>
    </location>
</feature>
<dbReference type="RefSeq" id="WP_285672317.1">
    <property type="nucleotide sequence ID" value="NZ_BSYI01000020.1"/>
</dbReference>
<evidence type="ECO:0000313" key="3">
    <source>
        <dbReference type="Proteomes" id="UP001239909"/>
    </source>
</evidence>
<dbReference type="EMBL" id="BSYI01000020">
    <property type="protein sequence ID" value="GMG83522.1"/>
    <property type="molecule type" value="Genomic_DNA"/>
</dbReference>
<reference evidence="2 3" key="1">
    <citation type="submission" date="2023-04" db="EMBL/GenBank/DDBJ databases">
        <title>Marinoamorphus aggregata gen. nov., sp. Nov., isolate from tissue of brittle star Ophioplocus japonicus.</title>
        <authorList>
            <person name="Kawano K."/>
            <person name="Sawayama S."/>
            <person name="Nakagawa S."/>
        </authorList>
    </citation>
    <scope>NUCLEOTIDE SEQUENCE [LARGE SCALE GENOMIC DNA]</scope>
    <source>
        <strain evidence="2 3">NKW23</strain>
    </source>
</reference>
<organism evidence="2 3">
    <name type="scientific">Paralimibaculum aggregatum</name>
    <dbReference type="NCBI Taxonomy" id="3036245"/>
    <lineage>
        <taxon>Bacteria</taxon>
        <taxon>Pseudomonadati</taxon>
        <taxon>Pseudomonadota</taxon>
        <taxon>Alphaproteobacteria</taxon>
        <taxon>Rhodobacterales</taxon>
        <taxon>Paracoccaceae</taxon>
        <taxon>Paralimibaculum</taxon>
    </lineage>
</organism>
<evidence type="ECO:0000259" key="1">
    <source>
        <dbReference type="Pfam" id="PF13145"/>
    </source>
</evidence>